<evidence type="ECO:0000259" key="1">
    <source>
        <dbReference type="Pfam" id="PF12688"/>
    </source>
</evidence>
<reference evidence="3" key="1">
    <citation type="submission" date="2016-10" db="EMBL/GenBank/DDBJ databases">
        <authorList>
            <person name="Varghese N."/>
            <person name="Submissions S."/>
        </authorList>
    </citation>
    <scope>NUCLEOTIDE SEQUENCE [LARGE SCALE GENOMIC DNA]</scope>
    <source>
        <strain evidence="3">DSM 44526</strain>
    </source>
</reference>
<dbReference type="InterPro" id="IPR011990">
    <property type="entry name" value="TPR-like_helical_dom_sf"/>
</dbReference>
<dbReference type="AlphaFoldDB" id="A0A1G7ZCH4"/>
<keyword evidence="3" id="KW-1185">Reference proteome</keyword>
<dbReference type="SUPFAM" id="SSF48452">
    <property type="entry name" value="TPR-like"/>
    <property type="match status" value="1"/>
</dbReference>
<evidence type="ECO:0000313" key="3">
    <source>
        <dbReference type="Proteomes" id="UP000198863"/>
    </source>
</evidence>
<dbReference type="InterPro" id="IPR041656">
    <property type="entry name" value="TPR_5"/>
</dbReference>
<dbReference type="OrthoDB" id="193829at2"/>
<name>A0A1G7ZCH4_9ACTN</name>
<accession>A0A1G7ZCH4</accession>
<proteinExistence type="predicted"/>
<protein>
    <submittedName>
        <fullName evidence="2">Tetratrico peptide repeat-containing protein</fullName>
    </submittedName>
</protein>
<dbReference type="Pfam" id="PF12688">
    <property type="entry name" value="TPR_5"/>
    <property type="match status" value="1"/>
</dbReference>
<organism evidence="2 3">
    <name type="scientific">Klenkia brasiliensis</name>
    <dbReference type="NCBI Taxonomy" id="333142"/>
    <lineage>
        <taxon>Bacteria</taxon>
        <taxon>Bacillati</taxon>
        <taxon>Actinomycetota</taxon>
        <taxon>Actinomycetes</taxon>
        <taxon>Geodermatophilales</taxon>
        <taxon>Geodermatophilaceae</taxon>
        <taxon>Klenkia</taxon>
    </lineage>
</organism>
<dbReference type="Gene3D" id="1.25.40.10">
    <property type="entry name" value="Tetratricopeptide repeat domain"/>
    <property type="match status" value="1"/>
</dbReference>
<sequence length="165" mass="17266">MLAAVDWDQQVAQLWAGDVEGPGFVERAEAVASACPYGDGSGLFELAGAHDSTGAPAEAVPRYREALARGLTGVRRRRATIQLASSLRNLGDPAAGVALLEPELAVDDELSAAVRGFLALCLADTGREREALGLALGALASTLPRYQRSMAAYAGELTRPSPRPH</sequence>
<gene>
    <name evidence="2" type="ORF">SAMN05660324_4224</name>
</gene>
<dbReference type="Proteomes" id="UP000198863">
    <property type="component" value="Unassembled WGS sequence"/>
</dbReference>
<feature type="domain" description="Tetratrico peptide repeat group 5" evidence="1">
    <location>
        <begin position="43"/>
        <end position="157"/>
    </location>
</feature>
<evidence type="ECO:0000313" key="2">
    <source>
        <dbReference type="EMBL" id="SDH06236.1"/>
    </source>
</evidence>
<dbReference type="EMBL" id="FNCF01000008">
    <property type="protein sequence ID" value="SDH06236.1"/>
    <property type="molecule type" value="Genomic_DNA"/>
</dbReference>